<dbReference type="Gene3D" id="1.10.3210.10">
    <property type="entry name" value="Hypothetical protein af1432"/>
    <property type="match status" value="1"/>
</dbReference>
<sequence length="409" mass="47365">MKSHKILNDPVYGFISIPSELIFTIIDHPYFQRLRRIKQLGLTDLVYPGALHTRFHHAIGAMHLMSITLDNLRNKGHEISNEEYEACLIAILLHDIGHGPFSHALEYTLLKEVPHEDLSLLLMESINYQLNGQLNLALRIFKNKYERKFFHQLVSSQLDIDRLDYLQRDCFFTGVSEGTIGADRIIKMMNIIDDQIVVEEKGLYSIENFLSARRLMYWQVYLHKTTVSAEKMLINLISRAKDLQQSGTKLKGSDEFVYLLENNFTLEDFKASKDLQEVFAGLDDFDIWGAIKLWKGNGDYILRNISNMFLLRNLFKINLNNHPFPKEELQEMEHQALKSLKIPKEDLPYFFSYGSISNNAYVAKERILILTKKGNVIDVAQAADLPNIKAMSKIVKKYYACRAKKLTLR</sequence>
<dbReference type="SUPFAM" id="SSF109604">
    <property type="entry name" value="HD-domain/PDEase-like"/>
    <property type="match status" value="1"/>
</dbReference>
<keyword evidence="3" id="KW-1185">Reference proteome</keyword>
<dbReference type="Pfam" id="PF01966">
    <property type="entry name" value="HD"/>
    <property type="match status" value="1"/>
</dbReference>
<dbReference type="PANTHER" id="PTHR11373:SF4">
    <property type="entry name" value="DEOXYNUCLEOSIDE TRIPHOSPHATE TRIPHOSPHOHYDROLASE SAMHD1"/>
    <property type="match status" value="1"/>
</dbReference>
<evidence type="ECO:0000259" key="1">
    <source>
        <dbReference type="SMART" id="SM00471"/>
    </source>
</evidence>
<feature type="domain" description="HD/PDEase" evidence="1">
    <location>
        <begin position="50"/>
        <end position="175"/>
    </location>
</feature>
<proteinExistence type="predicted"/>
<organism evidence="2 3">
    <name type="scientific">Echinicola jeungdonensis</name>
    <dbReference type="NCBI Taxonomy" id="709343"/>
    <lineage>
        <taxon>Bacteria</taxon>
        <taxon>Pseudomonadati</taxon>
        <taxon>Bacteroidota</taxon>
        <taxon>Cytophagia</taxon>
        <taxon>Cytophagales</taxon>
        <taxon>Cyclobacteriaceae</taxon>
        <taxon>Echinicola</taxon>
    </lineage>
</organism>
<dbReference type="SMART" id="SM00471">
    <property type="entry name" value="HDc"/>
    <property type="match status" value="1"/>
</dbReference>
<dbReference type="EMBL" id="JBHMEW010000065">
    <property type="protein sequence ID" value="MFB9213021.1"/>
    <property type="molecule type" value="Genomic_DNA"/>
</dbReference>
<name>A0ABV5J857_9BACT</name>
<dbReference type="CDD" id="cd00077">
    <property type="entry name" value="HDc"/>
    <property type="match status" value="1"/>
</dbReference>
<protein>
    <submittedName>
        <fullName evidence="2">HD domain-containing protein</fullName>
    </submittedName>
</protein>
<evidence type="ECO:0000313" key="2">
    <source>
        <dbReference type="EMBL" id="MFB9213021.1"/>
    </source>
</evidence>
<dbReference type="InterPro" id="IPR045509">
    <property type="entry name" value="HD_assoc_2"/>
</dbReference>
<gene>
    <name evidence="2" type="ORF">ACFFUR_14490</name>
</gene>
<dbReference type="InterPro" id="IPR003607">
    <property type="entry name" value="HD/PDEase_dom"/>
</dbReference>
<evidence type="ECO:0000313" key="3">
    <source>
        <dbReference type="Proteomes" id="UP001589654"/>
    </source>
</evidence>
<dbReference type="RefSeq" id="WP_290248363.1">
    <property type="nucleotide sequence ID" value="NZ_JAUFQT010000001.1"/>
</dbReference>
<dbReference type="Proteomes" id="UP001589654">
    <property type="component" value="Unassembled WGS sequence"/>
</dbReference>
<dbReference type="PANTHER" id="PTHR11373">
    <property type="entry name" value="DEOXYNUCLEOSIDE TRIPHOSPHATE TRIPHOSPHOHYDROLASE"/>
    <property type="match status" value="1"/>
</dbReference>
<dbReference type="InterPro" id="IPR050135">
    <property type="entry name" value="dGTPase-like"/>
</dbReference>
<accession>A0ABV5J857</accession>
<dbReference type="InterPro" id="IPR006674">
    <property type="entry name" value="HD_domain"/>
</dbReference>
<dbReference type="Pfam" id="PF19276">
    <property type="entry name" value="HD_assoc_2"/>
    <property type="match status" value="1"/>
</dbReference>
<comment type="caution">
    <text evidence="2">The sequence shown here is derived from an EMBL/GenBank/DDBJ whole genome shotgun (WGS) entry which is preliminary data.</text>
</comment>
<reference evidence="2 3" key="1">
    <citation type="submission" date="2024-09" db="EMBL/GenBank/DDBJ databases">
        <authorList>
            <person name="Sun Q."/>
            <person name="Mori K."/>
        </authorList>
    </citation>
    <scope>NUCLEOTIDE SEQUENCE [LARGE SCALE GENOMIC DNA]</scope>
    <source>
        <strain evidence="2 3">CECT 7682</strain>
    </source>
</reference>